<evidence type="ECO:0000256" key="1">
    <source>
        <dbReference type="SAM" id="MobiDB-lite"/>
    </source>
</evidence>
<dbReference type="InterPro" id="IPR002589">
    <property type="entry name" value="Macro_dom"/>
</dbReference>
<protein>
    <recommendedName>
        <fullName evidence="2">Macro domain-containing protein</fullName>
    </recommendedName>
</protein>
<gene>
    <name evidence="3" type="ORF">PCOR1329_LOCUS53590</name>
</gene>
<dbReference type="EMBL" id="CAUYUJ010016532">
    <property type="protein sequence ID" value="CAK0866401.1"/>
    <property type="molecule type" value="Genomic_DNA"/>
</dbReference>
<name>A0ABN9V2W4_9DINO</name>
<evidence type="ECO:0000313" key="4">
    <source>
        <dbReference type="Proteomes" id="UP001189429"/>
    </source>
</evidence>
<dbReference type="Proteomes" id="UP001189429">
    <property type="component" value="Unassembled WGS sequence"/>
</dbReference>
<dbReference type="PROSITE" id="PS51154">
    <property type="entry name" value="MACRO"/>
    <property type="match status" value="1"/>
</dbReference>
<proteinExistence type="predicted"/>
<evidence type="ECO:0000313" key="3">
    <source>
        <dbReference type="EMBL" id="CAK0866401.1"/>
    </source>
</evidence>
<comment type="caution">
    <text evidence="3">The sequence shown here is derived from an EMBL/GenBank/DDBJ whole genome shotgun (WGS) entry which is preliminary data.</text>
</comment>
<dbReference type="InterPro" id="IPR043472">
    <property type="entry name" value="Macro_dom-like"/>
</dbReference>
<feature type="compositionally biased region" description="Basic and acidic residues" evidence="1">
    <location>
        <begin position="1086"/>
        <end position="1103"/>
    </location>
</feature>
<accession>A0ABN9V2W4</accession>
<dbReference type="PANTHER" id="PTHR11106:SF27">
    <property type="entry name" value="MACRO DOMAIN-CONTAINING PROTEIN"/>
    <property type="match status" value="1"/>
</dbReference>
<dbReference type="SMART" id="SM00506">
    <property type="entry name" value="A1pp"/>
    <property type="match status" value="1"/>
</dbReference>
<feature type="region of interest" description="Disordered" evidence="1">
    <location>
        <begin position="560"/>
        <end position="586"/>
    </location>
</feature>
<keyword evidence="4" id="KW-1185">Reference proteome</keyword>
<dbReference type="SUPFAM" id="SSF52949">
    <property type="entry name" value="Macro domain-like"/>
    <property type="match status" value="1"/>
</dbReference>
<reference evidence="3" key="1">
    <citation type="submission" date="2023-10" db="EMBL/GenBank/DDBJ databases">
        <authorList>
            <person name="Chen Y."/>
            <person name="Shah S."/>
            <person name="Dougan E. K."/>
            <person name="Thang M."/>
            <person name="Chan C."/>
        </authorList>
    </citation>
    <scope>NUCLEOTIDE SEQUENCE [LARGE SCALE GENOMIC DNA]</scope>
</reference>
<feature type="region of interest" description="Disordered" evidence="1">
    <location>
        <begin position="215"/>
        <end position="290"/>
    </location>
</feature>
<organism evidence="3 4">
    <name type="scientific">Prorocentrum cordatum</name>
    <dbReference type="NCBI Taxonomy" id="2364126"/>
    <lineage>
        <taxon>Eukaryota</taxon>
        <taxon>Sar</taxon>
        <taxon>Alveolata</taxon>
        <taxon>Dinophyceae</taxon>
        <taxon>Prorocentrales</taxon>
        <taxon>Prorocentraceae</taxon>
        <taxon>Prorocentrum</taxon>
    </lineage>
</organism>
<sequence length="1293" mass="144821">MSGVLGLWVAERGSDGREYSIGVYEAPLDAPQRNRRDEGDLHWLDGGARWAPHESRNRNEPRMTHGGPVMCPCIGSYSWHGEHEMDTMRDTTRKYRLNGGRGALTGSFHCWGCGRIRFGDSWHCKRHEIDFCMECRGSFGRDYLPSMFFEMRLSAKGWSTNLVHEFEDMHLPVVYDFLHFKINPEEIKTSFDGTTPRRSPSERDRRIRELRDAAREAEALATGGADVKGGQKTNTEKGSKGRSAAEKAQAQVRGKGKHPRGGEQKPKASPRGTVGRAMSPLPTRKGRRRLPTYLEHLTPEDGTIDVLNWWNLLDRYTQRKLDYILKDGRDGCMTHWNWWGAAGYLATQLLRHGKRGNYDQSPQDFVKNCPDIRRCWKSFDEDVWMKVSDMVQFPNLKTIGMQEKDLVDYVKALRFSDDVKLDRKRMDVKQVDGVWHARAVHGHSQEAMESAGVRGDEGVLGLYYVPPRVQEFLYFGFAAVNADDIRRDGILCGGAQQYRASIHATITVNGIYDDRSGQAYQGTKGNAYAVIDIHRMLKYYTANGKAIPLYMNKNGARSSCSKGGHEIRRSAGSRAGSGGETRRGGRSSCEAIDLAEVLTLKDVYNDPEKFARPEVYRGITYEVGYMHGLYCIAHMRTKDFETIVSISTSPVTDCTTGAIVNAANEVCLGGVGVDGAVNELGGQDLLRARRALPIVGRSNGRDIRCRTGRAVATSAGNLPCTYVIHAVGPDLRDSWYKHREGKYRAMKDLINAYKYALRRAQEKRVRVVAFSLISAGRFKGVMTGSQTIGVGLMAIADYAYDDLQQVFFCAYKEDEVAEVLENCDEFVRWKPTPVPTDRPAPSDVARRVELTEEDPTQRRGVPAEQDASTPAVDENRNRKKRTIVTVIDADGVQAIVPERKRNVVPETALTQHIIRAEGFYHNVMDEEDPEELRKFESRLRRGAEQEQLKKALHDQDRQLHRALMRANDIEEVLNNQNIIRALRSTEISDTDDARMVALNGSHSASSASALAEVEQGASEAAESHPAHIITEDTSVHSTFKHAFFFEIMEHFLKAIEDKRQELGRYGDQNDPILRKVSRKTIDDEERVSSGRELDPEMPDRDTEVPGGISEDEIAMYAAGNFSGLAELWQTQWLPCNPGLEPVAAVLTRLSARKDRYEEEIRRAIKEEPCGDPVTEADAFAGLGKVVKNIVRKYKRLWQETKDDDATGEDSSLRRRFLELGVSATAAWADKIAKGTGHPIPDIKEASEAAASIEHGFAEGARDGPLFACKGDAQLAEQISEEITRRINPSDAPG</sequence>
<dbReference type="Gene3D" id="3.40.220.10">
    <property type="entry name" value="Leucine Aminopeptidase, subunit E, domain 1"/>
    <property type="match status" value="1"/>
</dbReference>
<feature type="region of interest" description="Disordered" evidence="1">
    <location>
        <begin position="1080"/>
        <end position="1106"/>
    </location>
</feature>
<evidence type="ECO:0000259" key="2">
    <source>
        <dbReference type="PROSITE" id="PS51154"/>
    </source>
</evidence>
<feature type="region of interest" description="Disordered" evidence="1">
    <location>
        <begin position="832"/>
        <end position="877"/>
    </location>
</feature>
<dbReference type="PANTHER" id="PTHR11106">
    <property type="entry name" value="GANGLIOSIDE INDUCED DIFFERENTIATION ASSOCIATED PROTEIN 2-RELATED"/>
    <property type="match status" value="1"/>
</dbReference>
<feature type="compositionally biased region" description="Basic and acidic residues" evidence="1">
    <location>
        <begin position="234"/>
        <end position="245"/>
    </location>
</feature>
<dbReference type="Pfam" id="PF01661">
    <property type="entry name" value="Macro"/>
    <property type="match status" value="1"/>
</dbReference>
<feature type="domain" description="Macro" evidence="2">
    <location>
        <begin position="631"/>
        <end position="827"/>
    </location>
</feature>